<feature type="binding site" evidence="1">
    <location>
        <position position="274"/>
    </location>
    <ligand>
        <name>Zn(2+)</name>
        <dbReference type="ChEBI" id="CHEBI:29105"/>
    </ligand>
</feature>
<comment type="caution">
    <text evidence="4">The sequence shown here is derived from an EMBL/GenBank/DDBJ whole genome shotgun (WGS) entry which is preliminary data.</text>
</comment>
<dbReference type="GO" id="GO:0019843">
    <property type="term" value="F:rRNA binding"/>
    <property type="evidence" value="ECO:0007669"/>
    <property type="project" value="UniProtKB-KW"/>
</dbReference>
<keyword evidence="1" id="KW-0862">Zinc</keyword>
<protein>
    <recommendedName>
        <fullName evidence="1">Small ribosomal subunit biogenesis GTPase RsgA</fullName>
        <ecNumber evidence="1">3.6.1.-</ecNumber>
    </recommendedName>
</protein>
<name>Q1K3F8_DESA6</name>
<keyword evidence="1" id="KW-0342">GTP-binding</keyword>
<proteinExistence type="inferred from homology"/>
<evidence type="ECO:0000259" key="3">
    <source>
        <dbReference type="PROSITE" id="PS50936"/>
    </source>
</evidence>
<dbReference type="PANTHER" id="PTHR32120">
    <property type="entry name" value="SMALL RIBOSOMAL SUBUNIT BIOGENESIS GTPASE RSGA"/>
    <property type="match status" value="1"/>
</dbReference>
<keyword evidence="1" id="KW-0699">rRNA-binding</keyword>
<dbReference type="NCBIfam" id="TIGR00157">
    <property type="entry name" value="ribosome small subunit-dependent GTPase A"/>
    <property type="match status" value="1"/>
</dbReference>
<comment type="similarity">
    <text evidence="1">Belongs to the TRAFAC class YlqF/YawG GTPase family. RsgA subfamily.</text>
</comment>
<dbReference type="GO" id="GO:0005737">
    <property type="term" value="C:cytoplasm"/>
    <property type="evidence" value="ECO:0007669"/>
    <property type="project" value="UniProtKB-SubCell"/>
</dbReference>
<evidence type="ECO:0000256" key="2">
    <source>
        <dbReference type="SAM" id="MobiDB-lite"/>
    </source>
</evidence>
<organism evidence="4 5">
    <name type="scientific">Desulfuromonas acetoxidans (strain DSM 684 / 11070)</name>
    <dbReference type="NCBI Taxonomy" id="281689"/>
    <lineage>
        <taxon>Bacteria</taxon>
        <taxon>Pseudomonadati</taxon>
        <taxon>Thermodesulfobacteriota</taxon>
        <taxon>Desulfuromonadia</taxon>
        <taxon>Desulfuromonadales</taxon>
        <taxon>Desulfuromonadaceae</taxon>
        <taxon>Desulfuromonas</taxon>
    </lineage>
</organism>
<dbReference type="EC" id="3.6.1.-" evidence="1"/>
<dbReference type="Gene3D" id="3.40.50.300">
    <property type="entry name" value="P-loop containing nucleotide triphosphate hydrolases"/>
    <property type="match status" value="1"/>
</dbReference>
<feature type="binding site" evidence="1">
    <location>
        <begin position="127"/>
        <end position="130"/>
    </location>
    <ligand>
        <name>GTP</name>
        <dbReference type="ChEBI" id="CHEBI:37565"/>
    </ligand>
</feature>
<keyword evidence="1" id="KW-0378">Hydrolase</keyword>
<feature type="binding site" evidence="1">
    <location>
        <position position="268"/>
    </location>
    <ligand>
        <name>Zn(2+)</name>
        <dbReference type="ChEBI" id="CHEBI:29105"/>
    </ligand>
</feature>
<feature type="binding site" evidence="1">
    <location>
        <position position="266"/>
    </location>
    <ligand>
        <name>Zn(2+)</name>
        <dbReference type="ChEBI" id="CHEBI:29105"/>
    </ligand>
</feature>
<gene>
    <name evidence="1" type="primary">rsgA</name>
    <name evidence="4" type="ORF">Dace_2882</name>
</gene>
<dbReference type="SUPFAM" id="SSF52540">
    <property type="entry name" value="P-loop containing nucleoside triphosphate hydrolases"/>
    <property type="match status" value="1"/>
</dbReference>
<comment type="cofactor">
    <cofactor evidence="1">
        <name>Zn(2+)</name>
        <dbReference type="ChEBI" id="CHEBI:29105"/>
    </cofactor>
    <text evidence="1">Binds 1 zinc ion per subunit.</text>
</comment>
<reference evidence="4" key="2">
    <citation type="submission" date="2006-05" db="EMBL/GenBank/DDBJ databases">
        <title>Sequencing of the draft genome and assembly of Desulfuromonas acetoxidans DSM 684.</title>
        <authorList>
            <consortium name="US DOE Joint Genome Institute (JGI-PGF)"/>
            <person name="Copeland A."/>
            <person name="Lucas S."/>
            <person name="Lapidus A."/>
            <person name="Barry K."/>
            <person name="Detter J.C."/>
            <person name="Glavina del Rio T."/>
            <person name="Hammon N."/>
            <person name="Israni S."/>
            <person name="Dalin E."/>
            <person name="Tice H."/>
            <person name="Bruce D."/>
            <person name="Pitluck S."/>
            <person name="Richardson P."/>
        </authorList>
    </citation>
    <scope>NUCLEOTIDE SEQUENCE [LARGE SCALE GENOMIC DNA]</scope>
    <source>
        <strain evidence="4">DSM 684</strain>
    </source>
</reference>
<feature type="region of interest" description="Disordered" evidence="2">
    <location>
        <begin position="1"/>
        <end position="23"/>
    </location>
</feature>
<dbReference type="Proteomes" id="UP000005695">
    <property type="component" value="Unassembled WGS sequence"/>
</dbReference>
<keyword evidence="1" id="KW-0547">Nucleotide-binding</keyword>
<sequence>MAQKKPTMRRQQKPQHNNGKPGLIISHYGVAVLVRFDNGEEHPVKVKRNSDHVVGDRVMVVDERVTSLERRNALRRRDPFGKVRTLAANLDLLGIVVAVRPQTPSGFIERVVVAARAADIAPLLIVNKQDLPGTTAFEDQLQRDFPAMPRLAVSAKQGDGLELLRHELAEAGRSALVGVSGSGKSSLLNALCPGIDLETGDLNEEDHGCHTTSVSTLLALPNGGELVDTPGFRDFSPVDVSSEALAHWFPGVMSILEEQPCRFRNCRHRQEPGCRIKQAVTQGTFSEQRYQLYLNTLEELEQLETARNEGRKNPFCR</sequence>
<keyword evidence="1" id="KW-0963">Cytoplasm</keyword>
<dbReference type="AlphaFoldDB" id="Q1K3F8"/>
<dbReference type="InterPro" id="IPR004881">
    <property type="entry name" value="Ribosome_biogen_GTPase_RsgA"/>
</dbReference>
<dbReference type="PANTHER" id="PTHR32120:SF11">
    <property type="entry name" value="SMALL RIBOSOMAL SUBUNIT BIOGENESIS GTPASE RSGA 1, MITOCHONDRIAL-RELATED"/>
    <property type="match status" value="1"/>
</dbReference>
<reference evidence="4" key="1">
    <citation type="submission" date="2006-05" db="EMBL/GenBank/DDBJ databases">
        <title>Annotation of the draft genome assembly of Desulfuromonas acetoxidans DSM 684.</title>
        <authorList>
            <consortium name="US DOE Joint Genome Institute (JGI-ORNL)"/>
            <person name="Larimer F."/>
            <person name="Land M."/>
            <person name="Hauser L."/>
        </authorList>
    </citation>
    <scope>NUCLEOTIDE SEQUENCE [LARGE SCALE GENOMIC DNA]</scope>
    <source>
        <strain evidence="4">DSM 684</strain>
    </source>
</reference>
<dbReference type="EMBL" id="AAEW02000002">
    <property type="protein sequence ID" value="EAT17016.1"/>
    <property type="molecule type" value="Genomic_DNA"/>
</dbReference>
<feature type="binding site" evidence="1">
    <location>
        <begin position="178"/>
        <end position="186"/>
    </location>
    <ligand>
        <name>GTP</name>
        <dbReference type="ChEBI" id="CHEBI:37565"/>
    </ligand>
</feature>
<keyword evidence="1" id="KW-0694">RNA-binding</keyword>
<evidence type="ECO:0000313" key="5">
    <source>
        <dbReference type="Proteomes" id="UP000005695"/>
    </source>
</evidence>
<comment type="subcellular location">
    <subcellularLocation>
        <location evidence="1">Cytoplasm</location>
    </subcellularLocation>
</comment>
<dbReference type="Pfam" id="PF03193">
    <property type="entry name" value="RsgA_GTPase"/>
    <property type="match status" value="1"/>
</dbReference>
<dbReference type="GO" id="GO:0046872">
    <property type="term" value="F:metal ion binding"/>
    <property type="evidence" value="ECO:0007669"/>
    <property type="project" value="UniProtKB-KW"/>
</dbReference>
<evidence type="ECO:0000256" key="1">
    <source>
        <dbReference type="HAMAP-Rule" id="MF_01820"/>
    </source>
</evidence>
<keyword evidence="1" id="KW-0690">Ribosome biogenesis</keyword>
<keyword evidence="1" id="KW-0479">Metal-binding</keyword>
<feature type="domain" description="EngC GTPase" evidence="3">
    <location>
        <begin position="88"/>
        <end position="233"/>
    </location>
</feature>
<feature type="binding site" evidence="1">
    <location>
        <position position="261"/>
    </location>
    <ligand>
        <name>Zn(2+)</name>
        <dbReference type="ChEBI" id="CHEBI:29105"/>
    </ligand>
</feature>
<dbReference type="CDD" id="cd01854">
    <property type="entry name" value="YjeQ_EngC"/>
    <property type="match status" value="1"/>
</dbReference>
<dbReference type="PROSITE" id="PS50936">
    <property type="entry name" value="ENGC_GTPASE"/>
    <property type="match status" value="1"/>
</dbReference>
<dbReference type="HAMAP" id="MF_01820">
    <property type="entry name" value="GTPase_RsgA"/>
    <property type="match status" value="1"/>
</dbReference>
<feature type="compositionally biased region" description="Basic residues" evidence="2">
    <location>
        <begin position="1"/>
        <end position="13"/>
    </location>
</feature>
<dbReference type="InterPro" id="IPR027417">
    <property type="entry name" value="P-loop_NTPase"/>
</dbReference>
<dbReference type="GO" id="GO:0003924">
    <property type="term" value="F:GTPase activity"/>
    <property type="evidence" value="ECO:0007669"/>
    <property type="project" value="UniProtKB-UniRule"/>
</dbReference>
<evidence type="ECO:0000313" key="4">
    <source>
        <dbReference type="EMBL" id="EAT17016.1"/>
    </source>
</evidence>
<dbReference type="InterPro" id="IPR010914">
    <property type="entry name" value="RsgA_GTPase_dom"/>
</dbReference>
<dbReference type="RefSeq" id="WP_005997899.1">
    <property type="nucleotide sequence ID" value="NZ_AAEW02000002.1"/>
</dbReference>
<comment type="function">
    <text evidence="1">One of several proteins that assist in the late maturation steps of the functional core of the 30S ribosomal subunit. Helps release RbfA from mature subunits. May play a role in the assembly of ribosomal proteins into the subunit. Circularly permuted GTPase that catalyzes slow GTP hydrolysis, GTPase activity is stimulated by the 30S ribosomal subunit.</text>
</comment>
<dbReference type="GO" id="GO:0042274">
    <property type="term" value="P:ribosomal small subunit biogenesis"/>
    <property type="evidence" value="ECO:0007669"/>
    <property type="project" value="UniProtKB-UniRule"/>
</dbReference>
<keyword evidence="5" id="KW-1185">Reference proteome</keyword>
<dbReference type="GO" id="GO:0005525">
    <property type="term" value="F:GTP binding"/>
    <property type="evidence" value="ECO:0007669"/>
    <property type="project" value="UniProtKB-UniRule"/>
</dbReference>
<comment type="subunit">
    <text evidence="1">Monomer. Associates with 30S ribosomal subunit, binds 16S rRNA.</text>
</comment>
<accession>Q1K3F8</accession>
<dbReference type="Gene3D" id="1.10.40.50">
    <property type="entry name" value="Probable gtpase engc, domain 3"/>
    <property type="match status" value="1"/>
</dbReference>